<sequence>MNLTATVIPGESSPAVPQGRSGPSGCRRGGGTLPAADFVACLLSVLHRGPETGTPVWETPSFGSVFDVVDGIPPPGCAAEGPEAATQAHQHPSGAEVNTGVIPAGLNAKAEVPAGPAYPPTLSAVENLSPASGAVQASRPGAAVGAVPGVPGGGAAAGSPPAGTDYMSQSYVLPNAAGADVPPSEPGGRLVLPSVPVPERAASVPAEPDPQGFPGRPPEGARPPIPMPGTPGAEPLAREAQPSGRGAAENRPGRVSVQTGLSAAPSASAVPHDVKSPGYAQSAGVWAETVPERAEPVRILPGETPDDGLKSRPAAFRAEAATDRSGPDGAPQMVRPATPDRGVVHAPVDRQVPAQGTGWSVPDVSPPGMHPPARAVDPHPVARQLAEAVVHHVRQLQVKAGQAVRVSIALEPPELGQVTIKLTFGRQGLEALFYTADRSVKAVIEQALPQLREALARQEIDVGNTTVFLGHEEARGQAPRFYRGLWPGPVAPGEPAGEQLDNGRQVEPRRSGVDYLV</sequence>
<dbReference type="KEGG" id="dau:Daud_1760"/>
<evidence type="ECO:0000259" key="2">
    <source>
        <dbReference type="Pfam" id="PF02120"/>
    </source>
</evidence>
<feature type="region of interest" description="Disordered" evidence="1">
    <location>
        <begin position="492"/>
        <end position="517"/>
    </location>
</feature>
<evidence type="ECO:0000313" key="4">
    <source>
        <dbReference type="Proteomes" id="UP000008544"/>
    </source>
</evidence>
<feature type="domain" description="Flagellar hook-length control protein-like C-terminal" evidence="2">
    <location>
        <begin position="399"/>
        <end position="472"/>
    </location>
</feature>
<dbReference type="PANTHER" id="PTHR37533">
    <property type="entry name" value="FLAGELLAR HOOK-LENGTH CONTROL PROTEIN"/>
    <property type="match status" value="1"/>
</dbReference>
<dbReference type="InterPro" id="IPR038610">
    <property type="entry name" value="FliK-like_C_sf"/>
</dbReference>
<feature type="compositionally biased region" description="Basic and acidic residues" evidence="1">
    <location>
        <begin position="504"/>
        <end position="517"/>
    </location>
</feature>
<protein>
    <submittedName>
        <fullName evidence="3">Flagellar hook-length control protein</fullName>
    </submittedName>
</protein>
<dbReference type="CDD" id="cd17470">
    <property type="entry name" value="T3SS_Flik_C"/>
    <property type="match status" value="1"/>
</dbReference>
<evidence type="ECO:0000313" key="3">
    <source>
        <dbReference type="EMBL" id="ACA60256.1"/>
    </source>
</evidence>
<keyword evidence="3" id="KW-0969">Cilium</keyword>
<dbReference type="PANTHER" id="PTHR37533:SF2">
    <property type="entry name" value="FLAGELLAR HOOK-LENGTH CONTROL PROTEIN"/>
    <property type="match status" value="1"/>
</dbReference>
<gene>
    <name evidence="3" type="ordered locus">Daud_1760</name>
</gene>
<dbReference type="RefSeq" id="WP_012302835.1">
    <property type="nucleotide sequence ID" value="NC_010424.1"/>
</dbReference>
<feature type="region of interest" description="Disordered" evidence="1">
    <location>
        <begin position="318"/>
        <end position="341"/>
    </location>
</feature>
<reference evidence="3 4" key="2">
    <citation type="journal article" date="2008" name="Science">
        <title>Environmental genomics reveals a single-species ecosystem deep within Earth.</title>
        <authorList>
            <person name="Chivian D."/>
            <person name="Brodie E.L."/>
            <person name="Alm E.J."/>
            <person name="Culley D.E."/>
            <person name="Dehal P.S."/>
            <person name="Desantis T.Z."/>
            <person name="Gihring T.M."/>
            <person name="Lapidus A."/>
            <person name="Lin L.H."/>
            <person name="Lowry S.R."/>
            <person name="Moser D.P."/>
            <person name="Richardson P.M."/>
            <person name="Southam G."/>
            <person name="Wanger G."/>
            <person name="Pratt L.M."/>
            <person name="Andersen G.L."/>
            <person name="Hazen T.C."/>
            <person name="Brockman F.J."/>
            <person name="Arkin A.P."/>
            <person name="Onstott T.C."/>
        </authorList>
    </citation>
    <scope>NUCLEOTIDE SEQUENCE [LARGE SCALE GENOMIC DNA]</scope>
    <source>
        <strain evidence="3 4">MP104C</strain>
    </source>
</reference>
<feature type="region of interest" description="Disordered" evidence="1">
    <location>
        <begin position="200"/>
        <end position="278"/>
    </location>
</feature>
<dbReference type="InterPro" id="IPR021136">
    <property type="entry name" value="Flagellar_hook_control-like_C"/>
</dbReference>
<reference evidence="4" key="1">
    <citation type="submission" date="2007-10" db="EMBL/GenBank/DDBJ databases">
        <title>Complete sequence of chromosome of Desulforudis audaxviator MP104C.</title>
        <authorList>
            <person name="Copeland A."/>
            <person name="Lucas S."/>
            <person name="Lapidus A."/>
            <person name="Barry K."/>
            <person name="Glavina del Rio T."/>
            <person name="Dalin E."/>
            <person name="Tice H."/>
            <person name="Bruce D."/>
            <person name="Pitluck S."/>
            <person name="Lowry S.R."/>
            <person name="Larimer F."/>
            <person name="Land M.L."/>
            <person name="Hauser L."/>
            <person name="Kyrpides N."/>
            <person name="Ivanova N.N."/>
            <person name="Richardson P."/>
        </authorList>
    </citation>
    <scope>NUCLEOTIDE SEQUENCE [LARGE SCALE GENOMIC DNA]</scope>
    <source>
        <strain evidence="4">MP104C</strain>
    </source>
</reference>
<accession>B1I5E6</accession>
<dbReference type="EMBL" id="CP000860">
    <property type="protein sequence ID" value="ACA60256.1"/>
    <property type="molecule type" value="Genomic_DNA"/>
</dbReference>
<dbReference type="STRING" id="477974.Daud_1760"/>
<feature type="compositionally biased region" description="Pro residues" evidence="1">
    <location>
        <begin position="215"/>
        <end position="229"/>
    </location>
</feature>
<keyword evidence="3" id="KW-0282">Flagellum</keyword>
<dbReference type="InterPro" id="IPR052563">
    <property type="entry name" value="FliK"/>
</dbReference>
<dbReference type="AlphaFoldDB" id="B1I5E6"/>
<keyword evidence="4" id="KW-1185">Reference proteome</keyword>
<keyword evidence="3" id="KW-0966">Cell projection</keyword>
<dbReference type="Gene3D" id="3.30.750.140">
    <property type="match status" value="1"/>
</dbReference>
<dbReference type="Proteomes" id="UP000008544">
    <property type="component" value="Chromosome"/>
</dbReference>
<dbReference type="eggNOG" id="COG3144">
    <property type="taxonomic scope" value="Bacteria"/>
</dbReference>
<dbReference type="Pfam" id="PF02120">
    <property type="entry name" value="Flg_hook"/>
    <property type="match status" value="1"/>
</dbReference>
<proteinExistence type="predicted"/>
<name>B1I5E6_DESAP</name>
<evidence type="ECO:0000256" key="1">
    <source>
        <dbReference type="SAM" id="MobiDB-lite"/>
    </source>
</evidence>
<feature type="region of interest" description="Disordered" evidence="1">
    <location>
        <begin position="1"/>
        <end position="29"/>
    </location>
</feature>
<organism evidence="3 4">
    <name type="scientific">Desulforudis audaxviator (strain MP104C)</name>
    <dbReference type="NCBI Taxonomy" id="477974"/>
    <lineage>
        <taxon>Bacteria</taxon>
        <taxon>Bacillati</taxon>
        <taxon>Bacillota</taxon>
        <taxon>Clostridia</taxon>
        <taxon>Thermoanaerobacterales</taxon>
        <taxon>Candidatus Desulforudaceae</taxon>
        <taxon>Candidatus Desulforudis</taxon>
    </lineage>
</organism>
<dbReference type="HOGENOM" id="CLU_526508_0_0_9"/>
<dbReference type="OrthoDB" id="1787532at2"/>